<dbReference type="Pfam" id="PF02742">
    <property type="entry name" value="Fe_dep_repr_C"/>
    <property type="match status" value="1"/>
</dbReference>
<proteinExistence type="inferred from homology"/>
<reference evidence="6" key="1">
    <citation type="journal article" date="2021" name="PeerJ">
        <title>Extensive microbial diversity within the chicken gut microbiome revealed by metagenomics and culture.</title>
        <authorList>
            <person name="Gilroy R."/>
            <person name="Ravi A."/>
            <person name="Getino M."/>
            <person name="Pursley I."/>
            <person name="Horton D.L."/>
            <person name="Alikhan N.F."/>
            <person name="Baker D."/>
            <person name="Gharbi K."/>
            <person name="Hall N."/>
            <person name="Watson M."/>
            <person name="Adriaenssens E.M."/>
            <person name="Foster-Nyarko E."/>
            <person name="Jarju S."/>
            <person name="Secka A."/>
            <person name="Antonio M."/>
            <person name="Oren A."/>
            <person name="Chaudhuri R.R."/>
            <person name="La Ragione R."/>
            <person name="Hildebrand F."/>
            <person name="Pallen M.J."/>
        </authorList>
    </citation>
    <scope>NUCLEOTIDE SEQUENCE</scope>
    <source>
        <strain evidence="6">CHK193-4272</strain>
    </source>
</reference>
<dbReference type="InterPro" id="IPR036421">
    <property type="entry name" value="Fe_dep_repressor_sf"/>
</dbReference>
<dbReference type="InterPro" id="IPR050536">
    <property type="entry name" value="DtxR_MntR_Metal-Reg"/>
</dbReference>
<dbReference type="GO" id="GO:0046914">
    <property type="term" value="F:transition metal ion binding"/>
    <property type="evidence" value="ECO:0007669"/>
    <property type="project" value="InterPro"/>
</dbReference>
<dbReference type="GO" id="GO:0046983">
    <property type="term" value="F:protein dimerization activity"/>
    <property type="evidence" value="ECO:0007669"/>
    <property type="project" value="InterPro"/>
</dbReference>
<evidence type="ECO:0000313" key="6">
    <source>
        <dbReference type="EMBL" id="HIV62196.1"/>
    </source>
</evidence>
<name>A0A9D1PHF1_9FIRM</name>
<comment type="caution">
    <text evidence="6">The sequence shown here is derived from an EMBL/GenBank/DDBJ whole genome shotgun (WGS) entry which is preliminary data.</text>
</comment>
<protein>
    <submittedName>
        <fullName evidence="6">Metal-dependent transcriptional regulator</fullName>
    </submittedName>
</protein>
<evidence type="ECO:0000256" key="2">
    <source>
        <dbReference type="ARBA" id="ARBA00023015"/>
    </source>
</evidence>
<evidence type="ECO:0000256" key="3">
    <source>
        <dbReference type="ARBA" id="ARBA00023125"/>
    </source>
</evidence>
<organism evidence="6 7">
    <name type="scientific">Candidatus Butyricicoccus avistercoris</name>
    <dbReference type="NCBI Taxonomy" id="2838518"/>
    <lineage>
        <taxon>Bacteria</taxon>
        <taxon>Bacillati</taxon>
        <taxon>Bacillota</taxon>
        <taxon>Clostridia</taxon>
        <taxon>Eubacteriales</taxon>
        <taxon>Butyricicoccaceae</taxon>
        <taxon>Butyricicoccus</taxon>
    </lineage>
</organism>
<comment type="similarity">
    <text evidence="1">Belongs to the DtxR/MntR family.</text>
</comment>
<dbReference type="Gene3D" id="1.10.10.10">
    <property type="entry name" value="Winged helix-like DNA-binding domain superfamily/Winged helix DNA-binding domain"/>
    <property type="match status" value="1"/>
</dbReference>
<dbReference type="AlphaFoldDB" id="A0A9D1PHF1"/>
<dbReference type="PANTHER" id="PTHR33238:SF7">
    <property type="entry name" value="IRON-DEPENDENT TRANSCRIPTIONAL REGULATOR"/>
    <property type="match status" value="1"/>
</dbReference>
<dbReference type="PANTHER" id="PTHR33238">
    <property type="entry name" value="IRON (METAL) DEPENDENT REPRESSOR, DTXR FAMILY"/>
    <property type="match status" value="1"/>
</dbReference>
<dbReference type="SMART" id="SM00529">
    <property type="entry name" value="HTH_DTXR"/>
    <property type="match status" value="1"/>
</dbReference>
<feature type="domain" description="HTH dtxR-type" evidence="5">
    <location>
        <begin position="1"/>
        <end position="64"/>
    </location>
</feature>
<dbReference type="GO" id="GO:0003700">
    <property type="term" value="F:DNA-binding transcription factor activity"/>
    <property type="evidence" value="ECO:0007669"/>
    <property type="project" value="InterPro"/>
</dbReference>
<dbReference type="GO" id="GO:0003677">
    <property type="term" value="F:DNA binding"/>
    <property type="evidence" value="ECO:0007669"/>
    <property type="project" value="UniProtKB-KW"/>
</dbReference>
<dbReference type="Pfam" id="PF01325">
    <property type="entry name" value="Fe_dep_repress"/>
    <property type="match status" value="1"/>
</dbReference>
<dbReference type="SUPFAM" id="SSF46785">
    <property type="entry name" value="Winged helix' DNA-binding domain"/>
    <property type="match status" value="1"/>
</dbReference>
<evidence type="ECO:0000256" key="4">
    <source>
        <dbReference type="ARBA" id="ARBA00023163"/>
    </source>
</evidence>
<dbReference type="InterPro" id="IPR001367">
    <property type="entry name" value="Fe_dep_repressor"/>
</dbReference>
<dbReference type="SUPFAM" id="SSF47979">
    <property type="entry name" value="Iron-dependent repressor protein, dimerization domain"/>
    <property type="match status" value="1"/>
</dbReference>
<keyword evidence="2" id="KW-0805">Transcription regulation</keyword>
<dbReference type="PROSITE" id="PS50944">
    <property type="entry name" value="HTH_DTXR"/>
    <property type="match status" value="1"/>
</dbReference>
<evidence type="ECO:0000259" key="5">
    <source>
        <dbReference type="PROSITE" id="PS50944"/>
    </source>
</evidence>
<dbReference type="InterPro" id="IPR036390">
    <property type="entry name" value="WH_DNA-bd_sf"/>
</dbReference>
<dbReference type="EMBL" id="DXIE01000031">
    <property type="protein sequence ID" value="HIV62196.1"/>
    <property type="molecule type" value="Genomic_DNA"/>
</dbReference>
<dbReference type="Proteomes" id="UP000886808">
    <property type="component" value="Unassembled WGS sequence"/>
</dbReference>
<evidence type="ECO:0000313" key="7">
    <source>
        <dbReference type="Proteomes" id="UP000886808"/>
    </source>
</evidence>
<dbReference type="InterPro" id="IPR022689">
    <property type="entry name" value="Iron_dep_repressor"/>
</dbReference>
<evidence type="ECO:0000256" key="1">
    <source>
        <dbReference type="ARBA" id="ARBA00007871"/>
    </source>
</evidence>
<dbReference type="Gene3D" id="1.10.60.10">
    <property type="entry name" value="Iron dependent repressor, metal binding and dimerisation domain"/>
    <property type="match status" value="1"/>
</dbReference>
<gene>
    <name evidence="6" type="ORF">H9746_05040</name>
</gene>
<dbReference type="InterPro" id="IPR036388">
    <property type="entry name" value="WH-like_DNA-bd_sf"/>
</dbReference>
<accession>A0A9D1PHF1</accession>
<dbReference type="InterPro" id="IPR022687">
    <property type="entry name" value="HTH_DTXR"/>
</dbReference>
<reference evidence="6" key="2">
    <citation type="submission" date="2021-04" db="EMBL/GenBank/DDBJ databases">
        <authorList>
            <person name="Gilroy R."/>
        </authorList>
    </citation>
    <scope>NUCLEOTIDE SEQUENCE</scope>
    <source>
        <strain evidence="6">CHK193-4272</strain>
    </source>
</reference>
<sequence>MKIQESAENYLEAILMITNEKGSCRSIDVAQFLEFSKPSVSRAMGLLRENGYVIMDENGLLSLTESGKEIADRILERHELLTKWLIRLGVCEETAQADACRIEHVISVETFEKIKAHIK</sequence>
<keyword evidence="3" id="KW-0238">DNA-binding</keyword>
<keyword evidence="4" id="KW-0804">Transcription</keyword>